<sequence length="221" mass="24957">MSKRIQFQNTRSGNQTFVSVNGAGILNLNVSMSRHCKRITLTLNGKKQSEGIRIAIGFKENITEPSSLLISEGGTILRRVIPTTTNCSPARFLSIKIVIDKDGIDFNVGERWRMMYKWMRLNEDDISIGTDHNEKRCCVVLKDVNWLRNYGSKPFIRIKTAILHSDSIGQYVEGASDDSSDSHIINNTQSLVEYSMSSEYNLTEDEFLNAFGTSMTNSDSW</sequence>
<dbReference type="AlphaFoldDB" id="A0A158PPM0"/>
<reference evidence="1 2" key="2">
    <citation type="submission" date="2018-11" db="EMBL/GenBank/DDBJ databases">
        <authorList>
            <consortium name="Pathogen Informatics"/>
        </authorList>
    </citation>
    <scope>NUCLEOTIDE SEQUENCE [LARGE SCALE GENOMIC DNA]</scope>
</reference>
<keyword evidence="2" id="KW-1185">Reference proteome</keyword>
<proteinExistence type="predicted"/>
<protein>
    <submittedName>
        <fullName evidence="3">Major sperm protein</fullName>
    </submittedName>
</protein>
<evidence type="ECO:0000313" key="2">
    <source>
        <dbReference type="Proteomes" id="UP000267096"/>
    </source>
</evidence>
<evidence type="ECO:0000313" key="3">
    <source>
        <dbReference type="WBParaSite" id="ASIM_0001505701-mRNA-1"/>
    </source>
</evidence>
<reference evidence="3" key="1">
    <citation type="submission" date="2016-04" db="UniProtKB">
        <authorList>
            <consortium name="WormBaseParasite"/>
        </authorList>
    </citation>
    <scope>IDENTIFICATION</scope>
</reference>
<evidence type="ECO:0000313" key="1">
    <source>
        <dbReference type="EMBL" id="VDK52507.1"/>
    </source>
</evidence>
<dbReference type="Proteomes" id="UP000267096">
    <property type="component" value="Unassembled WGS sequence"/>
</dbReference>
<gene>
    <name evidence="1" type="ORF">ASIM_LOCUS14467</name>
</gene>
<name>A0A158PPM0_ANISI</name>
<dbReference type="WBParaSite" id="ASIM_0001505701-mRNA-1">
    <property type="protein sequence ID" value="ASIM_0001505701-mRNA-1"/>
    <property type="gene ID" value="ASIM_0001505701"/>
</dbReference>
<organism evidence="3">
    <name type="scientific">Anisakis simplex</name>
    <name type="common">Herring worm</name>
    <dbReference type="NCBI Taxonomy" id="6269"/>
    <lineage>
        <taxon>Eukaryota</taxon>
        <taxon>Metazoa</taxon>
        <taxon>Ecdysozoa</taxon>
        <taxon>Nematoda</taxon>
        <taxon>Chromadorea</taxon>
        <taxon>Rhabditida</taxon>
        <taxon>Spirurina</taxon>
        <taxon>Ascaridomorpha</taxon>
        <taxon>Ascaridoidea</taxon>
        <taxon>Anisakidae</taxon>
        <taxon>Anisakis</taxon>
        <taxon>Anisakis simplex complex</taxon>
    </lineage>
</organism>
<accession>A0A158PPM0</accession>
<dbReference type="EMBL" id="UYRR01031769">
    <property type="protein sequence ID" value="VDK52507.1"/>
    <property type="molecule type" value="Genomic_DNA"/>
</dbReference>